<dbReference type="Pfam" id="PF04325">
    <property type="entry name" value="DUF465"/>
    <property type="match status" value="1"/>
</dbReference>
<dbReference type="Proteomes" id="UP000199630">
    <property type="component" value="Unassembled WGS sequence"/>
</dbReference>
<accession>A0A1I3WJR8</accession>
<reference evidence="2" key="1">
    <citation type="submission" date="2016-10" db="EMBL/GenBank/DDBJ databases">
        <authorList>
            <person name="Varghese N."/>
            <person name="Submissions S."/>
        </authorList>
    </citation>
    <scope>NUCLEOTIDE SEQUENCE [LARGE SCALE GENOMIC DNA]</scope>
    <source>
        <strain evidence="2">DSM 26471</strain>
    </source>
</reference>
<dbReference type="InterPro" id="IPR007420">
    <property type="entry name" value="DUF465"/>
</dbReference>
<evidence type="ECO:0008006" key="3">
    <source>
        <dbReference type="Google" id="ProtNLM"/>
    </source>
</evidence>
<evidence type="ECO:0000313" key="1">
    <source>
        <dbReference type="EMBL" id="SFK07600.1"/>
    </source>
</evidence>
<organism evidence="1 2">
    <name type="scientific">Celeribacter neptunius</name>
    <dbReference type="NCBI Taxonomy" id="588602"/>
    <lineage>
        <taxon>Bacteria</taxon>
        <taxon>Pseudomonadati</taxon>
        <taxon>Pseudomonadota</taxon>
        <taxon>Alphaproteobacteria</taxon>
        <taxon>Rhodobacterales</taxon>
        <taxon>Roseobacteraceae</taxon>
        <taxon>Celeribacter</taxon>
    </lineage>
</organism>
<dbReference type="AlphaFoldDB" id="A0A1I3WJR8"/>
<dbReference type="EMBL" id="FORH01000008">
    <property type="protein sequence ID" value="SFK07600.1"/>
    <property type="molecule type" value="Genomic_DNA"/>
</dbReference>
<evidence type="ECO:0000313" key="2">
    <source>
        <dbReference type="Proteomes" id="UP000199630"/>
    </source>
</evidence>
<dbReference type="OrthoDB" id="1263265at2"/>
<gene>
    <name evidence="1" type="ORF">SAMN04487991_3787</name>
</gene>
<proteinExistence type="predicted"/>
<protein>
    <recommendedName>
        <fullName evidence="3">DUF465 domain-containing protein</fullName>
    </recommendedName>
</protein>
<dbReference type="InterPro" id="IPR038444">
    <property type="entry name" value="DUF465_sf"/>
</dbReference>
<sequence length="80" mass="9166">MSNTPHQLAADFPELADKIMELKSSDSHFAHLAGQYDALNEEVHQAETDMHPMEDLALSELRKKRMLLKDELYKMLTQPA</sequence>
<dbReference type="RefSeq" id="WP_090062380.1">
    <property type="nucleotide sequence ID" value="NZ_FORH01000008.1"/>
</dbReference>
<keyword evidence="2" id="KW-1185">Reference proteome</keyword>
<dbReference type="Gene3D" id="6.10.280.50">
    <property type="match status" value="1"/>
</dbReference>
<dbReference type="STRING" id="588602.SAMN04487991_3787"/>
<name>A0A1I3WJR8_9RHOB</name>